<gene>
    <name evidence="1" type="ORF">SMD44_p10015</name>
</gene>
<dbReference type="Proteomes" id="UP000195880">
    <property type="component" value="Plasmid pMDJK44.1"/>
</dbReference>
<reference evidence="1 2" key="1">
    <citation type="submission" date="2017-10" db="EMBL/GenBank/DDBJ databases">
        <title>Streptomyces alboflavus Genome sequencing and assembly.</title>
        <authorList>
            <person name="Wang Y."/>
            <person name="Du B."/>
            <person name="Ding Y."/>
            <person name="Liu H."/>
            <person name="Hou Q."/>
            <person name="Liu K."/>
            <person name="Wang C."/>
            <person name="Yao L."/>
        </authorList>
    </citation>
    <scope>NUCLEOTIDE SEQUENCE [LARGE SCALE GENOMIC DNA]</scope>
    <source>
        <strain evidence="1 2">MDJK44</strain>
        <plasmid evidence="2">Plasmid pmdjk44.1</plasmid>
    </source>
</reference>
<dbReference type="EMBL" id="CP023976">
    <property type="protein sequence ID" value="ATM24514.1"/>
    <property type="molecule type" value="Genomic_DNA"/>
</dbReference>
<geneLocation type="plasmid" evidence="2">
    <name>pmdjk44.1</name>
</geneLocation>
<organism evidence="1 2">
    <name type="scientific">Streptomyces alboflavus</name>
    <dbReference type="NCBI Taxonomy" id="67267"/>
    <lineage>
        <taxon>Bacteria</taxon>
        <taxon>Bacillati</taxon>
        <taxon>Actinomycetota</taxon>
        <taxon>Actinomycetes</taxon>
        <taxon>Kitasatosporales</taxon>
        <taxon>Streptomycetaceae</taxon>
        <taxon>Streptomyces</taxon>
    </lineage>
</organism>
<keyword evidence="2" id="KW-1185">Reference proteome</keyword>
<evidence type="ECO:0000313" key="1">
    <source>
        <dbReference type="EMBL" id="ATM24514.1"/>
    </source>
</evidence>
<keyword evidence="1" id="KW-0614">Plasmid</keyword>
<evidence type="ECO:0000313" key="2">
    <source>
        <dbReference type="Proteomes" id="UP000195880"/>
    </source>
</evidence>
<dbReference type="KEGG" id="salf:SMD44_p10015"/>
<sequence length="106" mass="12081">MLTNLASADDRERQRELQNRLRPYTFADHHLHRHLLARLTPGDRVVSRYRGRLGTVLQTDVPAWLPRKPDPMIIRFDEPGVSDDPEWLTGVSTVSALGLYPTPGLL</sequence>
<name>A0A291W3D7_9ACTN</name>
<dbReference type="AlphaFoldDB" id="A0A291W3D7"/>
<protein>
    <submittedName>
        <fullName evidence="1">Uncharacterized protein</fullName>
    </submittedName>
</protein>
<proteinExistence type="predicted"/>
<dbReference type="RefSeq" id="WP_100112364.1">
    <property type="nucleotide sequence ID" value="NZ_CP023976.1"/>
</dbReference>
<accession>A0A291W3D7</accession>